<protein>
    <submittedName>
        <fullName evidence="1">Uncharacterized protein</fullName>
    </submittedName>
</protein>
<reference evidence="1 2" key="1">
    <citation type="submission" date="2017-01" db="EMBL/GenBank/DDBJ databases">
        <title>Bacillus cereus isolates.</title>
        <authorList>
            <person name="Beno S.M."/>
        </authorList>
    </citation>
    <scope>NUCLEOTIDE SEQUENCE [LARGE SCALE GENOMIC DNA]</scope>
    <source>
        <strain evidence="1 2">FSL K6-1030</strain>
    </source>
</reference>
<gene>
    <name evidence="1" type="ORF">BLX06_27735</name>
</gene>
<name>A0A9X6BA18_BACCE</name>
<evidence type="ECO:0000313" key="2">
    <source>
        <dbReference type="Proteomes" id="UP000190641"/>
    </source>
</evidence>
<accession>A0A9X6BA18</accession>
<comment type="caution">
    <text evidence="1">The sequence shown here is derived from an EMBL/GenBank/DDBJ whole genome shotgun (WGS) entry which is preliminary data.</text>
</comment>
<dbReference type="Proteomes" id="UP000190641">
    <property type="component" value="Unassembled WGS sequence"/>
</dbReference>
<dbReference type="RefSeq" id="WP_078187500.1">
    <property type="nucleotide sequence ID" value="NZ_MUAU01000154.1"/>
</dbReference>
<proteinExistence type="predicted"/>
<dbReference type="EMBL" id="MUAU01000154">
    <property type="protein sequence ID" value="OOR71948.1"/>
    <property type="molecule type" value="Genomic_DNA"/>
</dbReference>
<sequence>MTKKVIVKQMVTDLELLGVIQKFGWTTTGQLVAYLGSYSRRSILRKLEHLRPYLHSIVEPSRHIFGLNSKGGALLGTPHVTMLSDVHDIYDVLYRNDIWEWCGYPEWQWHEELLPAGKQEALVPAAYWYNGERLHVVEIDTGDNLYATMCHMRRYEGLVKQAEKRGTPVPQMYYFTPDRQRLAWLEEALGGHKLWLRCVHALKKGGRV</sequence>
<evidence type="ECO:0000313" key="1">
    <source>
        <dbReference type="EMBL" id="OOR71948.1"/>
    </source>
</evidence>
<dbReference type="AlphaFoldDB" id="A0A9X6BA18"/>
<organism evidence="1 2">
    <name type="scientific">Bacillus cereus</name>
    <dbReference type="NCBI Taxonomy" id="1396"/>
    <lineage>
        <taxon>Bacteria</taxon>
        <taxon>Bacillati</taxon>
        <taxon>Bacillota</taxon>
        <taxon>Bacilli</taxon>
        <taxon>Bacillales</taxon>
        <taxon>Bacillaceae</taxon>
        <taxon>Bacillus</taxon>
        <taxon>Bacillus cereus group</taxon>
    </lineage>
</organism>